<feature type="compositionally biased region" description="Polar residues" evidence="1">
    <location>
        <begin position="1"/>
        <end position="11"/>
    </location>
</feature>
<proteinExistence type="predicted"/>
<feature type="compositionally biased region" description="Gly residues" evidence="1">
    <location>
        <begin position="62"/>
        <end position="73"/>
    </location>
</feature>
<feature type="non-terminal residue" evidence="2">
    <location>
        <position position="73"/>
    </location>
</feature>
<feature type="region of interest" description="Disordered" evidence="1">
    <location>
        <begin position="1"/>
        <end position="73"/>
    </location>
</feature>
<dbReference type="EMBL" id="HACG01000554">
    <property type="protein sequence ID" value="CEK47419.1"/>
    <property type="molecule type" value="Transcribed_RNA"/>
</dbReference>
<feature type="compositionally biased region" description="Low complexity" evidence="1">
    <location>
        <begin position="27"/>
        <end position="41"/>
    </location>
</feature>
<accession>A0A0B6XU48</accession>
<reference evidence="2" key="1">
    <citation type="submission" date="2014-12" db="EMBL/GenBank/DDBJ databases">
        <title>Insight into the proteome of Arion vulgaris.</title>
        <authorList>
            <person name="Aradska J."/>
            <person name="Bulat T."/>
            <person name="Smidak R."/>
            <person name="Sarate P."/>
            <person name="Gangsoo J."/>
            <person name="Sialana F."/>
            <person name="Bilban M."/>
            <person name="Lubec G."/>
        </authorList>
    </citation>
    <scope>NUCLEOTIDE SEQUENCE</scope>
    <source>
        <tissue evidence="2">Skin</tissue>
    </source>
</reference>
<dbReference type="AlphaFoldDB" id="A0A0B6XU48"/>
<feature type="non-terminal residue" evidence="2">
    <location>
        <position position="1"/>
    </location>
</feature>
<sequence>QDGSIQSMRRISNNDRDIYALSGSGGNNSSNSNLISRSLSGLVGGILAERQSQPTRNLTPGGTDGRGGQNKCL</sequence>
<evidence type="ECO:0000313" key="2">
    <source>
        <dbReference type="EMBL" id="CEK47419.1"/>
    </source>
</evidence>
<evidence type="ECO:0000256" key="1">
    <source>
        <dbReference type="SAM" id="MobiDB-lite"/>
    </source>
</evidence>
<organism evidence="2">
    <name type="scientific">Arion vulgaris</name>
    <dbReference type="NCBI Taxonomy" id="1028688"/>
    <lineage>
        <taxon>Eukaryota</taxon>
        <taxon>Metazoa</taxon>
        <taxon>Spiralia</taxon>
        <taxon>Lophotrochozoa</taxon>
        <taxon>Mollusca</taxon>
        <taxon>Gastropoda</taxon>
        <taxon>Heterobranchia</taxon>
        <taxon>Euthyneura</taxon>
        <taxon>Panpulmonata</taxon>
        <taxon>Eupulmonata</taxon>
        <taxon>Stylommatophora</taxon>
        <taxon>Helicina</taxon>
        <taxon>Arionoidea</taxon>
        <taxon>Arionidae</taxon>
        <taxon>Arion</taxon>
    </lineage>
</organism>
<protein>
    <submittedName>
        <fullName evidence="2">Uncharacterized protein</fullName>
    </submittedName>
</protein>
<gene>
    <name evidence="2" type="primary">ORF1323</name>
</gene>
<feature type="compositionally biased region" description="Polar residues" evidence="1">
    <location>
        <begin position="50"/>
        <end position="60"/>
    </location>
</feature>
<name>A0A0B6XU48_9EUPU</name>